<keyword evidence="1" id="KW-0560">Oxidoreductase</keyword>
<evidence type="ECO:0000313" key="3">
    <source>
        <dbReference type="EMBL" id="GAA2418098.1"/>
    </source>
</evidence>
<organism evidence="3 4">
    <name type="scientific">Actinomadura vinacea</name>
    <dbReference type="NCBI Taxonomy" id="115336"/>
    <lineage>
        <taxon>Bacteria</taxon>
        <taxon>Bacillati</taxon>
        <taxon>Actinomycetota</taxon>
        <taxon>Actinomycetes</taxon>
        <taxon>Streptosporangiales</taxon>
        <taxon>Thermomonosporaceae</taxon>
        <taxon>Actinomadura</taxon>
    </lineage>
</organism>
<proteinExistence type="predicted"/>
<dbReference type="PANTHER" id="PTHR13847">
    <property type="entry name" value="SARCOSINE DEHYDROGENASE-RELATED"/>
    <property type="match status" value="1"/>
</dbReference>
<evidence type="ECO:0000259" key="2">
    <source>
        <dbReference type="Pfam" id="PF01266"/>
    </source>
</evidence>
<comment type="caution">
    <text evidence="3">The sequence shown here is derived from an EMBL/GenBank/DDBJ whole genome shotgun (WGS) entry which is preliminary data.</text>
</comment>
<keyword evidence="4" id="KW-1185">Reference proteome</keyword>
<protein>
    <submittedName>
        <fullName evidence="3">FAD-binding oxidoreductase</fullName>
    </submittedName>
</protein>
<gene>
    <name evidence="3" type="ORF">GCM10010191_30920</name>
</gene>
<accession>A0ABN3IZ75</accession>
<sequence>MRIAVIGAGVVGAAVAAGLGRRGAQVVLLDRGEPGGGTTATTVAWINSNKKEPDHYFAFNHAAVRAHHALAAGGGDWFFPTGNLECAVTPEHREWLAERVGKLRARGYPVRRVTADQARALEPDLIRPEAAEYAFFPEEAHAQPIRLLGRFLGEARDLGARVETGAEVRAIASSSTGVTLALGDGRTVSADVAVTCAGRWTQEVAASAGLTVPMLDPGPVTNAYVGVTSAVPARLSRMLTTGRLNLRPDGGGRILLHALDLDEAADPAAEPPPAIGAEMLDRLSRVLESTWGARLERLRVGVRAMPADGLTIAGFADEHARVYVVATHSGITLSALLAEEVAVEVHGGESAWLGPYRPGRFRDGTAGPVSFAARRPGEQ</sequence>
<reference evidence="3 4" key="1">
    <citation type="journal article" date="2019" name="Int. J. Syst. Evol. Microbiol.">
        <title>The Global Catalogue of Microorganisms (GCM) 10K type strain sequencing project: providing services to taxonomists for standard genome sequencing and annotation.</title>
        <authorList>
            <consortium name="The Broad Institute Genomics Platform"/>
            <consortium name="The Broad Institute Genome Sequencing Center for Infectious Disease"/>
            <person name="Wu L."/>
            <person name="Ma J."/>
        </authorList>
    </citation>
    <scope>NUCLEOTIDE SEQUENCE [LARGE SCALE GENOMIC DNA]</scope>
    <source>
        <strain evidence="3 4">JCM 3325</strain>
    </source>
</reference>
<dbReference type="SUPFAM" id="SSF51905">
    <property type="entry name" value="FAD/NAD(P)-binding domain"/>
    <property type="match status" value="1"/>
</dbReference>
<dbReference type="Gene3D" id="3.50.50.60">
    <property type="entry name" value="FAD/NAD(P)-binding domain"/>
    <property type="match status" value="1"/>
</dbReference>
<dbReference type="Proteomes" id="UP001501231">
    <property type="component" value="Unassembled WGS sequence"/>
</dbReference>
<dbReference type="InterPro" id="IPR006076">
    <property type="entry name" value="FAD-dep_OxRdtase"/>
</dbReference>
<dbReference type="EMBL" id="BAAARW010000012">
    <property type="protein sequence ID" value="GAA2418098.1"/>
    <property type="molecule type" value="Genomic_DNA"/>
</dbReference>
<dbReference type="InterPro" id="IPR036188">
    <property type="entry name" value="FAD/NAD-bd_sf"/>
</dbReference>
<evidence type="ECO:0000256" key="1">
    <source>
        <dbReference type="ARBA" id="ARBA00023002"/>
    </source>
</evidence>
<feature type="domain" description="FAD dependent oxidoreductase" evidence="2">
    <location>
        <begin position="2"/>
        <end position="342"/>
    </location>
</feature>
<evidence type="ECO:0000313" key="4">
    <source>
        <dbReference type="Proteomes" id="UP001501231"/>
    </source>
</evidence>
<dbReference type="Gene3D" id="3.30.9.10">
    <property type="entry name" value="D-Amino Acid Oxidase, subunit A, domain 2"/>
    <property type="match status" value="1"/>
</dbReference>
<dbReference type="PANTHER" id="PTHR13847:SF289">
    <property type="entry name" value="GLYCINE OXIDASE"/>
    <property type="match status" value="1"/>
</dbReference>
<dbReference type="Pfam" id="PF01266">
    <property type="entry name" value="DAO"/>
    <property type="match status" value="1"/>
</dbReference>
<name>A0ABN3IZ75_9ACTN</name>
<dbReference type="RefSeq" id="WP_344589654.1">
    <property type="nucleotide sequence ID" value="NZ_BAAARW010000012.1"/>
</dbReference>